<feature type="transmembrane region" description="Helical" evidence="1">
    <location>
        <begin position="75"/>
        <end position="96"/>
    </location>
</feature>
<keyword evidence="1" id="KW-1133">Transmembrane helix</keyword>
<protein>
    <submittedName>
        <fullName evidence="3">Acyltransferase 3</fullName>
    </submittedName>
</protein>
<comment type="caution">
    <text evidence="3">The sequence shown here is derived from an EMBL/GenBank/DDBJ whole genome shotgun (WGS) entry which is preliminary data.</text>
</comment>
<feature type="transmembrane region" description="Helical" evidence="1">
    <location>
        <begin position="323"/>
        <end position="343"/>
    </location>
</feature>
<gene>
    <name evidence="3" type="ORF">OR16_40659</name>
</gene>
<dbReference type="GO" id="GO:0000271">
    <property type="term" value="P:polysaccharide biosynthetic process"/>
    <property type="evidence" value="ECO:0007669"/>
    <property type="project" value="TreeGrafter"/>
</dbReference>
<accession>H1SI25</accession>
<dbReference type="OrthoDB" id="8772324at2"/>
<dbReference type="GO" id="GO:0016020">
    <property type="term" value="C:membrane"/>
    <property type="evidence" value="ECO:0007669"/>
    <property type="project" value="TreeGrafter"/>
</dbReference>
<dbReference type="InterPro" id="IPR002656">
    <property type="entry name" value="Acyl_transf_3_dom"/>
</dbReference>
<dbReference type="PANTHER" id="PTHR23028:SF131">
    <property type="entry name" value="BLR2367 PROTEIN"/>
    <property type="match status" value="1"/>
</dbReference>
<dbReference type="InterPro" id="IPR050879">
    <property type="entry name" value="Acyltransferase_3"/>
</dbReference>
<reference evidence="3 4" key="1">
    <citation type="journal article" date="2012" name="J. Bacteriol.">
        <title>De Novo Genome Project of Cupriavidus basilensis OR16.</title>
        <authorList>
            <person name="Cserhati M."/>
            <person name="Kriszt B."/>
            <person name="Szoboszlay S."/>
            <person name="Toth A."/>
            <person name="Szabo I."/>
            <person name="Tancsics A."/>
            <person name="Nagy I."/>
            <person name="Horvath B."/>
            <person name="Nagy I."/>
            <person name="Kukolya J."/>
        </authorList>
    </citation>
    <scope>NUCLEOTIDE SEQUENCE [LARGE SCALE GENOMIC DNA]</scope>
    <source>
        <strain evidence="3 4">OR16</strain>
    </source>
</reference>
<name>H1SI25_9BURK</name>
<evidence type="ECO:0000313" key="4">
    <source>
        <dbReference type="Proteomes" id="UP000005808"/>
    </source>
</evidence>
<dbReference type="Pfam" id="PF01757">
    <property type="entry name" value="Acyl_transf_3"/>
    <property type="match status" value="1"/>
</dbReference>
<feature type="domain" description="Acyltransferase 3" evidence="2">
    <location>
        <begin position="2"/>
        <end position="340"/>
    </location>
</feature>
<proteinExistence type="predicted"/>
<dbReference type="GO" id="GO:0016747">
    <property type="term" value="F:acyltransferase activity, transferring groups other than amino-acyl groups"/>
    <property type="evidence" value="ECO:0007669"/>
    <property type="project" value="InterPro"/>
</dbReference>
<dbReference type="PANTHER" id="PTHR23028">
    <property type="entry name" value="ACETYLTRANSFERASE"/>
    <property type="match status" value="1"/>
</dbReference>
<dbReference type="Proteomes" id="UP000005808">
    <property type="component" value="Unassembled WGS sequence"/>
</dbReference>
<sequence>MAAIIVLISHVSIFGLYGYEHTLATWPPTRLLWAGHQAVILFFVISGFALYLQFDRMAGIDGRWRKFVLIRVLRLYPPYLGSLLLGLLVLKAPMLLGISVPSGAPVIAHGNLTAETLVGHLLMIIDVDTGAINPPIWTLIFEMRLTLLFPLIHFAIERGGHRSLAVIIAFWIAGVGSFAAYDLHYLPKPDQTIFISIPYTAIYGGYFAVGALVAKHRTLAMAWVSALRKSFLQILLAISIIVFLCGHGYSWPEWVPESLRHIADAFVAVASAFFVAVAIATPAPPKRGLLGFFGAISYSLYLVHQSAVIGTISLFFGRYPAPLLWLISISAAVGLAWLFHVAIERPSHAASRMVRRKIAVGRSMPPASGSQSTG</sequence>
<evidence type="ECO:0000256" key="1">
    <source>
        <dbReference type="SAM" id="Phobius"/>
    </source>
</evidence>
<evidence type="ECO:0000259" key="2">
    <source>
        <dbReference type="Pfam" id="PF01757"/>
    </source>
</evidence>
<organism evidence="3 4">
    <name type="scientific">Cupriavidus basilensis OR16</name>
    <dbReference type="NCBI Taxonomy" id="1127483"/>
    <lineage>
        <taxon>Bacteria</taxon>
        <taxon>Pseudomonadati</taxon>
        <taxon>Pseudomonadota</taxon>
        <taxon>Betaproteobacteria</taxon>
        <taxon>Burkholderiales</taxon>
        <taxon>Burkholderiaceae</taxon>
        <taxon>Cupriavidus</taxon>
    </lineage>
</organism>
<keyword evidence="3" id="KW-0808">Transferase</keyword>
<dbReference type="PATRIC" id="fig|1127483.3.peg.8082"/>
<dbReference type="AlphaFoldDB" id="H1SI25"/>
<keyword evidence="3" id="KW-0012">Acyltransferase</keyword>
<feature type="transmembrane region" description="Helical" evidence="1">
    <location>
        <begin position="34"/>
        <end position="54"/>
    </location>
</feature>
<feature type="transmembrane region" description="Helical" evidence="1">
    <location>
        <begin position="226"/>
        <end position="249"/>
    </location>
</feature>
<dbReference type="EMBL" id="AHJE01000176">
    <property type="protein sequence ID" value="EHP37844.1"/>
    <property type="molecule type" value="Genomic_DNA"/>
</dbReference>
<feature type="transmembrane region" description="Helical" evidence="1">
    <location>
        <begin position="193"/>
        <end position="214"/>
    </location>
</feature>
<feature type="transmembrane region" description="Helical" evidence="1">
    <location>
        <begin position="163"/>
        <end position="181"/>
    </location>
</feature>
<feature type="transmembrane region" description="Helical" evidence="1">
    <location>
        <begin position="261"/>
        <end position="280"/>
    </location>
</feature>
<keyword evidence="1" id="KW-0812">Transmembrane</keyword>
<evidence type="ECO:0000313" key="3">
    <source>
        <dbReference type="EMBL" id="EHP37844.1"/>
    </source>
</evidence>
<feature type="transmembrane region" description="Helical" evidence="1">
    <location>
        <begin position="136"/>
        <end position="156"/>
    </location>
</feature>
<keyword evidence="1" id="KW-0472">Membrane</keyword>
<feature type="transmembrane region" description="Helical" evidence="1">
    <location>
        <begin position="292"/>
        <end position="317"/>
    </location>
</feature>